<evidence type="ECO:0000256" key="1">
    <source>
        <dbReference type="ARBA" id="ARBA00022714"/>
    </source>
</evidence>
<dbReference type="STRING" id="1122204.SAMN05421781_1964"/>
<evidence type="ECO:0000256" key="2">
    <source>
        <dbReference type="ARBA" id="ARBA00022723"/>
    </source>
</evidence>
<reference evidence="6 7" key="1">
    <citation type="submission" date="2016-10" db="EMBL/GenBank/DDBJ databases">
        <authorList>
            <person name="de Groot N.N."/>
        </authorList>
    </citation>
    <scope>NUCLEOTIDE SEQUENCE [LARGE SCALE GENOMIC DNA]</scope>
    <source>
        <strain evidence="6 7">DSM 23126</strain>
    </source>
</reference>
<dbReference type="GO" id="GO:0051537">
    <property type="term" value="F:2 iron, 2 sulfur cluster binding"/>
    <property type="evidence" value="ECO:0007669"/>
    <property type="project" value="UniProtKB-KW"/>
</dbReference>
<dbReference type="Gene3D" id="2.102.10.10">
    <property type="entry name" value="Rieske [2Fe-2S] iron-sulphur domain"/>
    <property type="match status" value="1"/>
</dbReference>
<keyword evidence="7" id="KW-1185">Reference proteome</keyword>
<accession>A0A1H2V8V9</accession>
<dbReference type="EMBL" id="FNNC01000004">
    <property type="protein sequence ID" value="SDW64334.1"/>
    <property type="molecule type" value="Genomic_DNA"/>
</dbReference>
<dbReference type="GO" id="GO:0051213">
    <property type="term" value="F:dioxygenase activity"/>
    <property type="evidence" value="ECO:0007669"/>
    <property type="project" value="UniProtKB-KW"/>
</dbReference>
<dbReference type="GO" id="GO:0004497">
    <property type="term" value="F:monooxygenase activity"/>
    <property type="evidence" value="ECO:0007669"/>
    <property type="project" value="UniProtKB-ARBA"/>
</dbReference>
<dbReference type="Pfam" id="PF00355">
    <property type="entry name" value="Rieske"/>
    <property type="match status" value="1"/>
</dbReference>
<dbReference type="GO" id="GO:0016705">
    <property type="term" value="F:oxidoreductase activity, acting on paired donors, with incorporation or reduction of molecular oxygen"/>
    <property type="evidence" value="ECO:0007669"/>
    <property type="project" value="UniProtKB-ARBA"/>
</dbReference>
<evidence type="ECO:0000313" key="6">
    <source>
        <dbReference type="EMBL" id="SDW64334.1"/>
    </source>
</evidence>
<keyword evidence="6" id="KW-0560">Oxidoreductase</keyword>
<dbReference type="InterPro" id="IPR017941">
    <property type="entry name" value="Rieske_2Fe-2S"/>
</dbReference>
<keyword evidence="3" id="KW-0408">Iron</keyword>
<keyword evidence="4" id="KW-0411">Iron-sulfur</keyword>
<protein>
    <submittedName>
        <fullName evidence="6">Ferredoxin subunit of nitrite reductase or a ring-hydroxylating dioxygenase</fullName>
    </submittedName>
</protein>
<dbReference type="PROSITE" id="PS51296">
    <property type="entry name" value="RIESKE"/>
    <property type="match status" value="1"/>
</dbReference>
<feature type="domain" description="Rieske" evidence="5">
    <location>
        <begin position="3"/>
        <end position="115"/>
    </location>
</feature>
<dbReference type="AlphaFoldDB" id="A0A1H2V8V9"/>
<dbReference type="CDD" id="cd03467">
    <property type="entry name" value="Rieske"/>
    <property type="match status" value="1"/>
</dbReference>
<sequence length="121" mass="13527">MAAVICREEELEKQEMIPGSVDNIPVFVCRTSEGEVRAFIDRCPHQGACMSKGKIDGAPMSTAPGEYSFEHEGDIVRCPWHGREYNLRESGKPLAPVKGKLKEFSAYVEDSYVYVELKRGS</sequence>
<dbReference type="RefSeq" id="WP_091614391.1">
    <property type="nucleotide sequence ID" value="NZ_FNNC01000004.1"/>
</dbReference>
<evidence type="ECO:0000256" key="3">
    <source>
        <dbReference type="ARBA" id="ARBA00023004"/>
    </source>
</evidence>
<dbReference type="SUPFAM" id="SSF50022">
    <property type="entry name" value="ISP domain"/>
    <property type="match status" value="1"/>
</dbReference>
<dbReference type="InterPro" id="IPR036922">
    <property type="entry name" value="Rieske_2Fe-2S_sf"/>
</dbReference>
<name>A0A1H2V8V9_9BACI</name>
<dbReference type="PANTHER" id="PTHR21496">
    <property type="entry name" value="FERREDOXIN-RELATED"/>
    <property type="match status" value="1"/>
</dbReference>
<keyword evidence="1" id="KW-0001">2Fe-2S</keyword>
<evidence type="ECO:0000313" key="7">
    <source>
        <dbReference type="Proteomes" id="UP000199488"/>
    </source>
</evidence>
<dbReference type="GO" id="GO:0046872">
    <property type="term" value="F:metal ion binding"/>
    <property type="evidence" value="ECO:0007669"/>
    <property type="project" value="UniProtKB-KW"/>
</dbReference>
<dbReference type="Proteomes" id="UP000199488">
    <property type="component" value="Unassembled WGS sequence"/>
</dbReference>
<evidence type="ECO:0000259" key="5">
    <source>
        <dbReference type="PROSITE" id="PS51296"/>
    </source>
</evidence>
<gene>
    <name evidence="6" type="ORF">SAMN05421781_1964</name>
</gene>
<keyword evidence="6" id="KW-0223">Dioxygenase</keyword>
<keyword evidence="2" id="KW-0479">Metal-binding</keyword>
<organism evidence="6 7">
    <name type="scientific">Marinococcus luteus</name>
    <dbReference type="NCBI Taxonomy" id="1122204"/>
    <lineage>
        <taxon>Bacteria</taxon>
        <taxon>Bacillati</taxon>
        <taxon>Bacillota</taxon>
        <taxon>Bacilli</taxon>
        <taxon>Bacillales</taxon>
        <taxon>Bacillaceae</taxon>
        <taxon>Marinococcus</taxon>
    </lineage>
</organism>
<proteinExistence type="predicted"/>
<dbReference type="PANTHER" id="PTHR21496:SF23">
    <property type="entry name" value="3-PHENYLPROPIONATE_CINNAMIC ACID DIOXYGENASE FERREDOXIN SUBUNIT"/>
    <property type="match status" value="1"/>
</dbReference>
<dbReference type="OrthoDB" id="9795104at2"/>
<evidence type="ECO:0000256" key="4">
    <source>
        <dbReference type="ARBA" id="ARBA00023014"/>
    </source>
</evidence>